<dbReference type="PROSITE" id="PS51782">
    <property type="entry name" value="LYSM"/>
    <property type="match status" value="1"/>
</dbReference>
<keyword evidence="3" id="KW-1185">Reference proteome</keyword>
<dbReference type="Gene3D" id="1.10.530.10">
    <property type="match status" value="1"/>
</dbReference>
<dbReference type="AlphaFoldDB" id="A0A366MS28"/>
<evidence type="ECO:0000313" key="2">
    <source>
        <dbReference type="EMBL" id="RBQ28299.1"/>
    </source>
</evidence>
<dbReference type="Gene3D" id="3.10.350.10">
    <property type="entry name" value="LysM domain"/>
    <property type="match status" value="1"/>
</dbReference>
<dbReference type="InterPro" id="IPR008258">
    <property type="entry name" value="Transglycosylase_SLT_dom_1"/>
</dbReference>
<dbReference type="InterPro" id="IPR023346">
    <property type="entry name" value="Lysozyme-like_dom_sf"/>
</dbReference>
<protein>
    <submittedName>
        <fullName evidence="2">Lytic transglycosylase</fullName>
    </submittedName>
</protein>
<feature type="domain" description="LysM" evidence="1">
    <location>
        <begin position="370"/>
        <end position="413"/>
    </location>
</feature>
<proteinExistence type="predicted"/>
<dbReference type="Proteomes" id="UP000252669">
    <property type="component" value="Unassembled WGS sequence"/>
</dbReference>
<dbReference type="InterPro" id="IPR018392">
    <property type="entry name" value="LysM"/>
</dbReference>
<dbReference type="Pfam" id="PF01476">
    <property type="entry name" value="LysM"/>
    <property type="match status" value="1"/>
</dbReference>
<dbReference type="SUPFAM" id="SSF54106">
    <property type="entry name" value="LysM domain"/>
    <property type="match status" value="1"/>
</dbReference>
<dbReference type="CDD" id="cd16894">
    <property type="entry name" value="MltD-like"/>
    <property type="match status" value="1"/>
</dbReference>
<evidence type="ECO:0000313" key="3">
    <source>
        <dbReference type="Proteomes" id="UP000252669"/>
    </source>
</evidence>
<dbReference type="OrthoDB" id="9815002at2"/>
<accession>A0A366MS28</accession>
<name>A0A366MS28_9BACT</name>
<dbReference type="RefSeq" id="WP_113895078.1">
    <property type="nucleotide sequence ID" value="NZ_JANJGA010000017.1"/>
</dbReference>
<organism evidence="2 3">
    <name type="scientific">Aliarcobacter vitoriensis</name>
    <dbReference type="NCBI Taxonomy" id="2011099"/>
    <lineage>
        <taxon>Bacteria</taxon>
        <taxon>Pseudomonadati</taxon>
        <taxon>Campylobacterota</taxon>
        <taxon>Epsilonproteobacteria</taxon>
        <taxon>Campylobacterales</taxon>
        <taxon>Arcobacteraceae</taxon>
        <taxon>Aliarcobacter</taxon>
    </lineage>
</organism>
<dbReference type="EMBL" id="PDKB01000018">
    <property type="protein sequence ID" value="RBQ28299.1"/>
    <property type="molecule type" value="Genomic_DNA"/>
</dbReference>
<comment type="caution">
    <text evidence="2">The sequence shown here is derived from an EMBL/GenBank/DDBJ whole genome shotgun (WGS) entry which is preliminary data.</text>
</comment>
<reference evidence="2 3" key="1">
    <citation type="submission" date="2017-10" db="EMBL/GenBank/DDBJ databases">
        <title>Genomics of the genus Arcobacter.</title>
        <authorList>
            <person name="Perez-Cataluna A."/>
            <person name="Figueras M.J."/>
        </authorList>
    </citation>
    <scope>NUCLEOTIDE SEQUENCE [LARGE SCALE GENOMIC DNA]</scope>
    <source>
        <strain evidence="2 3">CECT 9230</strain>
    </source>
</reference>
<evidence type="ECO:0000259" key="1">
    <source>
        <dbReference type="PROSITE" id="PS51782"/>
    </source>
</evidence>
<dbReference type="SUPFAM" id="SSF53955">
    <property type="entry name" value="Lysozyme-like"/>
    <property type="match status" value="1"/>
</dbReference>
<dbReference type="SMART" id="SM00257">
    <property type="entry name" value="LysM"/>
    <property type="match status" value="1"/>
</dbReference>
<gene>
    <name evidence="2" type="ORF">CRU91_09980</name>
</gene>
<dbReference type="Pfam" id="PF01464">
    <property type="entry name" value="SLT"/>
    <property type="match status" value="1"/>
</dbReference>
<sequence>MKKIFFIVLFLTTLLYSNSFQNEDIKVLDEIGVPKEFLKESSFLLKYKDLSSQKKIRYYDNIIKKSILNAKIVREELEYEKMPSFLFFVPLIESSYVNQISKKGPSGLWQIMPLTATNLKLRRNDFVDERLDLIKSTQAATSYLQKYYKKFGEWYLSVLAYNAGEGRIIHGLARASLDNYLEKNPTMYHDKVIKLYNIYINDYRKSKKGIDNLFTIYRDLGKKNGHFDYMYLLKHNNKRDYLPKTSINYINTLVAFSILANNDKFKNLDKNSRYELEKITASKGLRLKTISDAISMDYNELKGLNKHLLKEVIPTDKNNYNLYIPHTKSELFNLKLTNIKSLVATDEKVVVSKDAKQEVAKKNLPKANKTIHIVKQGDTLEAISKKYKVSVKKIKSDNKKKTNMLKIGEKIEIYK</sequence>
<dbReference type="InterPro" id="IPR036779">
    <property type="entry name" value="LysM_dom_sf"/>
</dbReference>